<feature type="domain" description="Peptidoglycan binding-like" evidence="3">
    <location>
        <begin position="420"/>
        <end position="478"/>
    </location>
</feature>
<organism evidence="4 5">
    <name type="scientific">Streptomyces luteogriseus</name>
    <dbReference type="NCBI Taxonomy" id="68233"/>
    <lineage>
        <taxon>Bacteria</taxon>
        <taxon>Bacillati</taxon>
        <taxon>Actinomycetota</taxon>
        <taxon>Actinomycetes</taxon>
        <taxon>Kitasatosporales</taxon>
        <taxon>Streptomycetaceae</taxon>
        <taxon>Streptomyces</taxon>
    </lineage>
</organism>
<dbReference type="AlphaFoldDB" id="A0A7W7DS23"/>
<dbReference type="InterPro" id="IPR036366">
    <property type="entry name" value="PGBDSf"/>
</dbReference>
<feature type="region of interest" description="Disordered" evidence="1">
    <location>
        <begin position="1"/>
        <end position="23"/>
    </location>
</feature>
<keyword evidence="2" id="KW-1133">Transmembrane helix</keyword>
<dbReference type="InterPro" id="IPR002477">
    <property type="entry name" value="Peptidoglycan-bd-like"/>
</dbReference>
<evidence type="ECO:0000313" key="4">
    <source>
        <dbReference type="EMBL" id="MBB4715543.1"/>
    </source>
</evidence>
<gene>
    <name evidence="4" type="ORF">BJ965_005425</name>
</gene>
<feature type="compositionally biased region" description="Low complexity" evidence="1">
    <location>
        <begin position="360"/>
        <end position="398"/>
    </location>
</feature>
<name>A0A7W7DS23_9ACTN</name>
<dbReference type="Gene3D" id="1.10.101.10">
    <property type="entry name" value="PGBD-like superfamily/PGBD"/>
    <property type="match status" value="1"/>
</dbReference>
<dbReference type="Pfam" id="PF01471">
    <property type="entry name" value="PG_binding_1"/>
    <property type="match status" value="1"/>
</dbReference>
<sequence length="485" mass="48603">MEPPNGHPCPECGAPRQRDNTPACACTHRAAEALRDARTAQAAAAEDFDPLRIRPYVEIDAGASGGPDADTARTADEGQRTPPAGAPTPPRPGGPTGASPQGTPGPAATVHSTALPHADTPRPPGNSSAPTPRAQGSASATGGAPGPATADNRTAPPHGTAPRTPGNGSAPTPRTQDRTAEDARGPALAADTETTLPHAGASRPGSAARPPSPADATMPLCPVAPDATAVLPAAAPVTAALPTPLAPAATEPSVTDLRMFDGTRGADRAAPEGGGPGRRRPRRRSTLLIAAAGACVAVVAAAGYASGLFSYESPSRDTALPDDIRASVPDAPSSSAASTPPQGGGAAAPPAPAAPPPSPSRSGSPSASPSPSAPSASASPSRSPSPSASQPSASATGPEQAPPDSGRQKGGPTVLRLGDRGPEVTELQLRLRQLHLYDDDTDGSFDDRLADAVRTYQWSRGIQVDDLGVYDRATREKLESETREP</sequence>
<feature type="compositionally biased region" description="Pro residues" evidence="1">
    <location>
        <begin position="349"/>
        <end position="359"/>
    </location>
</feature>
<comment type="caution">
    <text evidence="4">The sequence shown here is derived from an EMBL/GenBank/DDBJ whole genome shotgun (WGS) entry which is preliminary data.</text>
</comment>
<feature type="compositionally biased region" description="Low complexity" evidence="1">
    <location>
        <begin position="199"/>
        <end position="209"/>
    </location>
</feature>
<feature type="region of interest" description="Disordered" evidence="1">
    <location>
        <begin position="263"/>
        <end position="282"/>
    </location>
</feature>
<protein>
    <recommendedName>
        <fullName evidence="3">Peptidoglycan binding-like domain-containing protein</fullName>
    </recommendedName>
</protein>
<feature type="compositionally biased region" description="Basic and acidic residues" evidence="1">
    <location>
        <begin position="175"/>
        <end position="184"/>
    </location>
</feature>
<evidence type="ECO:0000256" key="2">
    <source>
        <dbReference type="SAM" id="Phobius"/>
    </source>
</evidence>
<feature type="compositionally biased region" description="Pro residues" evidence="1">
    <location>
        <begin position="84"/>
        <end position="93"/>
    </location>
</feature>
<keyword evidence="2" id="KW-0812">Transmembrane</keyword>
<feature type="compositionally biased region" description="Low complexity" evidence="1">
    <location>
        <begin position="331"/>
        <end position="341"/>
    </location>
</feature>
<keyword evidence="2" id="KW-0472">Membrane</keyword>
<evidence type="ECO:0000259" key="3">
    <source>
        <dbReference type="Pfam" id="PF01471"/>
    </source>
</evidence>
<dbReference type="EMBL" id="JACHMS010000001">
    <property type="protein sequence ID" value="MBB4715543.1"/>
    <property type="molecule type" value="Genomic_DNA"/>
</dbReference>
<feature type="transmembrane region" description="Helical" evidence="2">
    <location>
        <begin position="287"/>
        <end position="311"/>
    </location>
</feature>
<dbReference type="SUPFAM" id="SSF47090">
    <property type="entry name" value="PGBD-like"/>
    <property type="match status" value="1"/>
</dbReference>
<evidence type="ECO:0000256" key="1">
    <source>
        <dbReference type="SAM" id="MobiDB-lite"/>
    </source>
</evidence>
<accession>A0A7W7DS23</accession>
<dbReference type="InterPro" id="IPR036365">
    <property type="entry name" value="PGBD-like_sf"/>
</dbReference>
<proteinExistence type="predicted"/>
<dbReference type="GeneID" id="95799746"/>
<feature type="compositionally biased region" description="Low complexity" evidence="1">
    <location>
        <begin position="136"/>
        <end position="150"/>
    </location>
</feature>
<dbReference type="RefSeq" id="WP_313667104.1">
    <property type="nucleotide sequence ID" value="NZ_JACHMS010000001.1"/>
</dbReference>
<reference evidence="4 5" key="1">
    <citation type="submission" date="2020-08" db="EMBL/GenBank/DDBJ databases">
        <title>Sequencing the genomes of 1000 actinobacteria strains.</title>
        <authorList>
            <person name="Klenk H.-P."/>
        </authorList>
    </citation>
    <scope>NUCLEOTIDE SEQUENCE [LARGE SCALE GENOMIC DNA]</scope>
    <source>
        <strain evidence="4 5">DSM 40483</strain>
    </source>
</reference>
<feature type="region of interest" description="Disordered" evidence="1">
    <location>
        <begin position="313"/>
        <end position="421"/>
    </location>
</feature>
<keyword evidence="5" id="KW-1185">Reference proteome</keyword>
<feature type="compositionally biased region" description="Basic and acidic residues" evidence="1">
    <location>
        <begin position="70"/>
        <end position="79"/>
    </location>
</feature>
<feature type="region of interest" description="Disordered" evidence="1">
    <location>
        <begin position="59"/>
        <end position="220"/>
    </location>
</feature>
<dbReference type="Proteomes" id="UP000565089">
    <property type="component" value="Unassembled WGS sequence"/>
</dbReference>
<evidence type="ECO:0000313" key="5">
    <source>
        <dbReference type="Proteomes" id="UP000565089"/>
    </source>
</evidence>